<dbReference type="Proteomes" id="UP000472276">
    <property type="component" value="Unassembled WGS sequence"/>
</dbReference>
<proteinExistence type="predicted"/>
<keyword evidence="9" id="KW-1185">Reference proteome</keyword>
<keyword evidence="4" id="KW-0325">Glycoprotein</keyword>
<keyword evidence="3 6" id="KW-0472">Membrane</keyword>
<dbReference type="InterPro" id="IPR013980">
    <property type="entry name" value="MANSC_dom"/>
</dbReference>
<evidence type="ECO:0000256" key="2">
    <source>
        <dbReference type="ARBA" id="ARBA00022729"/>
    </source>
</evidence>
<evidence type="ECO:0000313" key="9">
    <source>
        <dbReference type="Proteomes" id="UP000472276"/>
    </source>
</evidence>
<dbReference type="Ensembl" id="ENSOABT00000077959.1">
    <property type="protein sequence ID" value="ENSOABP00000063375.1"/>
    <property type="gene ID" value="ENSOABG00000039664.1"/>
</dbReference>
<gene>
    <name evidence="8" type="primary">mansc1</name>
</gene>
<keyword evidence="6" id="KW-0812">Transmembrane</keyword>
<keyword evidence="6" id="KW-1133">Transmembrane helix</keyword>
<dbReference type="InterPro" id="IPR011106">
    <property type="entry name" value="MANSC_N"/>
</dbReference>
<reference evidence="8" key="2">
    <citation type="submission" date="2025-08" db="UniProtKB">
        <authorList>
            <consortium name="Ensembl"/>
        </authorList>
    </citation>
    <scope>IDENTIFICATION</scope>
</reference>
<evidence type="ECO:0000256" key="4">
    <source>
        <dbReference type="ARBA" id="ARBA00023180"/>
    </source>
</evidence>
<evidence type="ECO:0000313" key="8">
    <source>
        <dbReference type="Ensembl" id="ENSOABP00000063375.1"/>
    </source>
</evidence>
<sequence length="290" mass="31184">MTPPTSGRPSGTLMLFVYAAFTLIVMISLPVSALEPETCFSRQHQSAIVDVRLALNRQTTAMDARVVRTERDCVLACCSEEVKPGAKCNMVVFNGNKHADEENCFLFHCQMEQDCPLTKAQDAINTYDIYKGLLHPTTVRPPPPTTTTTTTTLPPTTPTTAQPTTPKSITTTMPPTTTTMPPTTTTMTTTTTITQPTTTTLPSTTTSTPTPTPTPTPPPIIIIATMAAVTSSPTTPKAPPLSTTSMKKPNKTTKKQNKTSRKGKFHPISITTTQPTHTSTPTTTHTPTPT</sequence>
<feature type="transmembrane region" description="Helical" evidence="6">
    <location>
        <begin position="12"/>
        <end position="34"/>
    </location>
</feature>
<name>A0AAZ1X6X1_OREAU</name>
<dbReference type="AlphaFoldDB" id="A0AAZ1X6X1"/>
<dbReference type="PROSITE" id="PS50986">
    <property type="entry name" value="MANSC"/>
    <property type="match status" value="1"/>
</dbReference>
<dbReference type="SMART" id="SM00765">
    <property type="entry name" value="MANEC"/>
    <property type="match status" value="1"/>
</dbReference>
<dbReference type="GO" id="GO:0016020">
    <property type="term" value="C:membrane"/>
    <property type="evidence" value="ECO:0007669"/>
    <property type="project" value="UniProtKB-SubCell"/>
</dbReference>
<protein>
    <recommendedName>
        <fullName evidence="7">MANSC domain-containing protein</fullName>
    </recommendedName>
</protein>
<feature type="region of interest" description="Disordered" evidence="5">
    <location>
        <begin position="230"/>
        <end position="290"/>
    </location>
</feature>
<evidence type="ECO:0000256" key="3">
    <source>
        <dbReference type="ARBA" id="ARBA00023136"/>
    </source>
</evidence>
<feature type="region of interest" description="Disordered" evidence="5">
    <location>
        <begin position="135"/>
        <end position="216"/>
    </location>
</feature>
<organism evidence="8 9">
    <name type="scientific">Oreochromis aureus</name>
    <name type="common">Israeli tilapia</name>
    <name type="synonym">Chromis aureus</name>
    <dbReference type="NCBI Taxonomy" id="47969"/>
    <lineage>
        <taxon>Eukaryota</taxon>
        <taxon>Metazoa</taxon>
        <taxon>Chordata</taxon>
        <taxon>Craniata</taxon>
        <taxon>Vertebrata</taxon>
        <taxon>Euteleostomi</taxon>
        <taxon>Actinopterygii</taxon>
        <taxon>Neopterygii</taxon>
        <taxon>Teleostei</taxon>
        <taxon>Neoteleostei</taxon>
        <taxon>Acanthomorphata</taxon>
        <taxon>Ovalentaria</taxon>
        <taxon>Cichlomorphae</taxon>
        <taxon>Cichliformes</taxon>
        <taxon>Cichlidae</taxon>
        <taxon>African cichlids</taxon>
        <taxon>Pseudocrenilabrinae</taxon>
        <taxon>Oreochromini</taxon>
        <taxon>Oreochromis</taxon>
    </lineage>
</organism>
<feature type="compositionally biased region" description="Low complexity" evidence="5">
    <location>
        <begin position="146"/>
        <end position="209"/>
    </location>
</feature>
<accession>A0AAZ1X6X1</accession>
<reference evidence="9" key="1">
    <citation type="submission" date="2020-03" db="EMBL/GenBank/DDBJ databases">
        <title>Evolution of repeat sequences and sex chromosomes of tilapia species revealed by chromosome-level genomes.</title>
        <authorList>
            <person name="Xu L."/>
            <person name="Tao W."/>
            <person name="Wang D."/>
            <person name="Zhou Q."/>
        </authorList>
    </citation>
    <scope>NUCLEOTIDE SEQUENCE [LARGE SCALE GENOMIC DNA]</scope>
    <source>
        <strain evidence="9">Israel</strain>
    </source>
</reference>
<keyword evidence="2" id="KW-0732">Signal</keyword>
<feature type="compositionally biased region" description="Low complexity" evidence="5">
    <location>
        <begin position="267"/>
        <end position="290"/>
    </location>
</feature>
<evidence type="ECO:0000256" key="5">
    <source>
        <dbReference type="SAM" id="MobiDB-lite"/>
    </source>
</evidence>
<feature type="domain" description="MANSC" evidence="7">
    <location>
        <begin position="43"/>
        <end position="126"/>
    </location>
</feature>
<dbReference type="Pfam" id="PF07502">
    <property type="entry name" value="MANEC"/>
    <property type="match status" value="1"/>
</dbReference>
<evidence type="ECO:0000256" key="1">
    <source>
        <dbReference type="ARBA" id="ARBA00004370"/>
    </source>
</evidence>
<feature type="compositionally biased region" description="Basic residues" evidence="5">
    <location>
        <begin position="248"/>
        <end position="265"/>
    </location>
</feature>
<comment type="subcellular location">
    <subcellularLocation>
        <location evidence="1">Membrane</location>
    </subcellularLocation>
</comment>
<reference evidence="8" key="3">
    <citation type="submission" date="2025-09" db="UniProtKB">
        <authorList>
            <consortium name="Ensembl"/>
        </authorList>
    </citation>
    <scope>IDENTIFICATION</scope>
</reference>
<evidence type="ECO:0000256" key="6">
    <source>
        <dbReference type="SAM" id="Phobius"/>
    </source>
</evidence>
<evidence type="ECO:0000259" key="7">
    <source>
        <dbReference type="PROSITE" id="PS50986"/>
    </source>
</evidence>